<dbReference type="EMBL" id="KL584985">
    <property type="protein sequence ID" value="KEQ83284.1"/>
    <property type="molecule type" value="Genomic_DNA"/>
</dbReference>
<evidence type="ECO:0000256" key="1">
    <source>
        <dbReference type="ARBA" id="ARBA00023117"/>
    </source>
</evidence>
<keyword evidence="1" id="KW-0103">Bromodomain</keyword>
<keyword evidence="3" id="KW-1185">Reference proteome</keyword>
<gene>
    <name evidence="2" type="ORF">M438DRAFT_45096</name>
</gene>
<reference evidence="2 3" key="1">
    <citation type="journal article" date="2014" name="BMC Genomics">
        <title>Genome sequencing of four Aureobasidium pullulans varieties: biotechnological potential, stress tolerance, and description of new species.</title>
        <authorList>
            <person name="Gostin Ar C."/>
            <person name="Ohm R.A."/>
            <person name="Kogej T."/>
            <person name="Sonjak S."/>
            <person name="Turk M."/>
            <person name="Zajc J."/>
            <person name="Zalar P."/>
            <person name="Grube M."/>
            <person name="Sun H."/>
            <person name="Han J."/>
            <person name="Sharma A."/>
            <person name="Chiniquy J."/>
            <person name="Ngan C.Y."/>
            <person name="Lipzen A."/>
            <person name="Barry K."/>
            <person name="Grigoriev I.V."/>
            <person name="Gunde-Cimerman N."/>
        </authorList>
    </citation>
    <scope>NUCLEOTIDE SEQUENCE [LARGE SCALE GENOMIC DNA]</scope>
    <source>
        <strain evidence="2 3">EXF-150</strain>
    </source>
</reference>
<proteinExistence type="predicted"/>
<evidence type="ECO:0000313" key="2">
    <source>
        <dbReference type="EMBL" id="KEQ83284.1"/>
    </source>
</evidence>
<accession>A0A074XHV2</accession>
<organism evidence="2 3">
    <name type="scientific">Aureobasidium pullulans EXF-150</name>
    <dbReference type="NCBI Taxonomy" id="1043002"/>
    <lineage>
        <taxon>Eukaryota</taxon>
        <taxon>Fungi</taxon>
        <taxon>Dikarya</taxon>
        <taxon>Ascomycota</taxon>
        <taxon>Pezizomycotina</taxon>
        <taxon>Dothideomycetes</taxon>
        <taxon>Dothideomycetidae</taxon>
        <taxon>Dothideales</taxon>
        <taxon>Saccotheciaceae</taxon>
        <taxon>Aureobasidium</taxon>
    </lineage>
</organism>
<dbReference type="SUPFAM" id="SSF47370">
    <property type="entry name" value="Bromodomain"/>
    <property type="match status" value="1"/>
</dbReference>
<dbReference type="HOGENOM" id="CLU_1927188_0_0_1"/>
<dbReference type="RefSeq" id="XP_029759471.1">
    <property type="nucleotide sequence ID" value="XM_029910114.1"/>
</dbReference>
<dbReference type="AlphaFoldDB" id="A0A074XHV2"/>
<evidence type="ECO:0008006" key="4">
    <source>
        <dbReference type="Google" id="ProtNLM"/>
    </source>
</evidence>
<protein>
    <recommendedName>
        <fullName evidence="4">Bromo domain-containing protein</fullName>
    </recommendedName>
</protein>
<name>A0A074XHV2_AURPU</name>
<dbReference type="Proteomes" id="UP000030706">
    <property type="component" value="Unassembled WGS sequence"/>
</dbReference>
<evidence type="ECO:0000313" key="3">
    <source>
        <dbReference type="Proteomes" id="UP000030706"/>
    </source>
</evidence>
<dbReference type="GO" id="GO:0006325">
    <property type="term" value="P:chromatin organization"/>
    <property type="evidence" value="ECO:0007669"/>
    <property type="project" value="UniProtKB-ARBA"/>
</dbReference>
<sequence>MPRTRDLGDNSLTKAQIKYVKAKLRNIMRQKAALDLENTNWFTTETARLAPEQYINVEMIKAKIMNNEYRTLNDIRDDFELLVGNVVWGFGSLCMEAINARAVRDEFYKQMLGCPAAPGGGADEDEDDDEE</sequence>
<dbReference type="InterPro" id="IPR036427">
    <property type="entry name" value="Bromodomain-like_sf"/>
</dbReference>
<dbReference type="GeneID" id="40752420"/>